<evidence type="ECO:0000313" key="1">
    <source>
        <dbReference type="EMBL" id="CAB4187744.1"/>
    </source>
</evidence>
<gene>
    <name evidence="1" type="ORF">UFOVP1167_3</name>
</gene>
<organism evidence="1">
    <name type="scientific">uncultured Caudovirales phage</name>
    <dbReference type="NCBI Taxonomy" id="2100421"/>
    <lineage>
        <taxon>Viruses</taxon>
        <taxon>Duplodnaviria</taxon>
        <taxon>Heunggongvirae</taxon>
        <taxon>Uroviricota</taxon>
        <taxon>Caudoviricetes</taxon>
        <taxon>Peduoviridae</taxon>
        <taxon>Maltschvirus</taxon>
        <taxon>Maltschvirus maltsch</taxon>
    </lineage>
</organism>
<name>A0A6J5R7L1_9CAUD</name>
<protein>
    <submittedName>
        <fullName evidence="1">Uncharacterized protein</fullName>
    </submittedName>
</protein>
<dbReference type="EMBL" id="LR797113">
    <property type="protein sequence ID" value="CAB4187744.1"/>
    <property type="molecule type" value="Genomic_DNA"/>
</dbReference>
<sequence>MSDELERRAAAAIDKHERLLHLKTLELLLAAMIRRVGISDVRIVLKRYLDDLSEFDRHGPA</sequence>
<reference evidence="1" key="1">
    <citation type="submission" date="2020-05" db="EMBL/GenBank/DDBJ databases">
        <authorList>
            <person name="Chiriac C."/>
            <person name="Salcher M."/>
            <person name="Ghai R."/>
            <person name="Kavagutti S V."/>
        </authorList>
    </citation>
    <scope>NUCLEOTIDE SEQUENCE</scope>
</reference>
<accession>A0A6J5R7L1</accession>
<proteinExistence type="predicted"/>